<protein>
    <submittedName>
        <fullName evidence="6">Por secretion system C-terminal sorting domain-containing protein</fullName>
    </submittedName>
</protein>
<feature type="chain" id="PRO_5009263994" evidence="3">
    <location>
        <begin position="23"/>
        <end position="776"/>
    </location>
</feature>
<dbReference type="SUPFAM" id="SSF110296">
    <property type="entry name" value="Oligoxyloglucan reducing end-specific cellobiohydrolase"/>
    <property type="match status" value="1"/>
</dbReference>
<dbReference type="InterPro" id="IPR050310">
    <property type="entry name" value="VPS10-sortilin"/>
</dbReference>
<evidence type="ECO:0000259" key="5">
    <source>
        <dbReference type="Pfam" id="PF18962"/>
    </source>
</evidence>
<name>A0A1H1W3H1_9FLAO</name>
<dbReference type="NCBIfam" id="TIGR04183">
    <property type="entry name" value="Por_Secre_tail"/>
    <property type="match status" value="1"/>
</dbReference>
<dbReference type="RefSeq" id="WP_092447218.1">
    <property type="nucleotide sequence ID" value="NZ_LT629774.1"/>
</dbReference>
<gene>
    <name evidence="6" type="ORF">SAMN04489797_2746</name>
</gene>
<keyword evidence="7" id="KW-1185">Reference proteome</keyword>
<keyword evidence="2" id="KW-0677">Repeat</keyword>
<reference evidence="6 7" key="1">
    <citation type="submission" date="2016-10" db="EMBL/GenBank/DDBJ databases">
        <authorList>
            <person name="Varghese N."/>
            <person name="Submissions S."/>
        </authorList>
    </citation>
    <scope>NUCLEOTIDE SEQUENCE [LARGE SCALE GENOMIC DNA]</scope>
    <source>
        <strain evidence="6 7">RHA_55</strain>
    </source>
</reference>
<dbReference type="STRING" id="1249933.SAMN04489797_2746"/>
<evidence type="ECO:0000256" key="2">
    <source>
        <dbReference type="ARBA" id="ARBA00022737"/>
    </source>
</evidence>
<feature type="signal peptide" evidence="3">
    <location>
        <begin position="1"/>
        <end position="22"/>
    </location>
</feature>
<dbReference type="PANTHER" id="PTHR12106:SF27">
    <property type="entry name" value="SORTILIN-RELATED RECEPTOR"/>
    <property type="match status" value="1"/>
</dbReference>
<dbReference type="Pfam" id="PF15902">
    <property type="entry name" value="Sortilin-Vps10"/>
    <property type="match status" value="1"/>
</dbReference>
<evidence type="ECO:0000313" key="7">
    <source>
        <dbReference type="Proteomes" id="UP000198963"/>
    </source>
</evidence>
<proteinExistence type="predicted"/>
<organism evidence="6 7">
    <name type="scientific">Winogradskyella sediminis</name>
    <dbReference type="NCBI Taxonomy" id="1382466"/>
    <lineage>
        <taxon>Bacteria</taxon>
        <taxon>Pseudomonadati</taxon>
        <taxon>Bacteroidota</taxon>
        <taxon>Flavobacteriia</taxon>
        <taxon>Flavobacteriales</taxon>
        <taxon>Flavobacteriaceae</taxon>
        <taxon>Winogradskyella</taxon>
    </lineage>
</organism>
<feature type="domain" description="Sortilin N-terminal" evidence="4">
    <location>
        <begin position="535"/>
        <end position="662"/>
    </location>
</feature>
<dbReference type="Gene3D" id="2.130.10.10">
    <property type="entry name" value="YVTN repeat-like/Quinoprotein amine dehydrogenase"/>
    <property type="match status" value="3"/>
</dbReference>
<dbReference type="InterPro" id="IPR015943">
    <property type="entry name" value="WD40/YVTN_repeat-like_dom_sf"/>
</dbReference>
<feature type="domain" description="Secretion system C-terminal sorting" evidence="5">
    <location>
        <begin position="708"/>
        <end position="773"/>
    </location>
</feature>
<evidence type="ECO:0000256" key="1">
    <source>
        <dbReference type="ARBA" id="ARBA00022729"/>
    </source>
</evidence>
<dbReference type="Pfam" id="PF18962">
    <property type="entry name" value="Por_Secre_tail"/>
    <property type="match status" value="1"/>
</dbReference>
<evidence type="ECO:0000313" key="6">
    <source>
        <dbReference type="EMBL" id="SDS91595.1"/>
    </source>
</evidence>
<dbReference type="PANTHER" id="PTHR12106">
    <property type="entry name" value="SORTILIN RELATED"/>
    <property type="match status" value="1"/>
</dbReference>
<evidence type="ECO:0000256" key="3">
    <source>
        <dbReference type="SAM" id="SignalP"/>
    </source>
</evidence>
<dbReference type="Proteomes" id="UP000198963">
    <property type="component" value="Chromosome I"/>
</dbReference>
<dbReference type="CDD" id="cd15482">
    <property type="entry name" value="Sialidase_non-viral"/>
    <property type="match status" value="1"/>
</dbReference>
<dbReference type="InterPro" id="IPR026444">
    <property type="entry name" value="Secre_tail"/>
</dbReference>
<dbReference type="AlphaFoldDB" id="A0A1H1W3H1"/>
<evidence type="ECO:0000259" key="4">
    <source>
        <dbReference type="Pfam" id="PF15902"/>
    </source>
</evidence>
<dbReference type="EMBL" id="LT629774">
    <property type="protein sequence ID" value="SDS91595.1"/>
    <property type="molecule type" value="Genomic_DNA"/>
</dbReference>
<keyword evidence="1 3" id="KW-0732">Signal</keyword>
<sequence>MKKTITLLCVFFSVLMSIKATAQIEFESAEAYGQIFDVIYSETEVDVMYGTTLTNHIVTSTDAGESWSILYSDPIDNYATLKDLRLINDGAALSFNVRAEGTYYNKIVLFDLATASVTQTFSPPNSFESDILIESYDISSANNDVVLMHTTYSLLGAYTHEVFYTSDGGANWIPVYYSPLHDSVAINNVSISPVDDNTLFLMRGGSTTREIGGLYISYDAGQNWENKIPGNTYDAIAFNPDNADDILLGTSYGYDTHVENLYRSLDGGDTWAIVPITWTTMSTDHINKIVFNPNNADEIIVLEENEIVLSTDNGTTWENHVYTTIDPESYYYGLNASYNPFATDEILITTNFYPFLSTDGGITMSRIENPFVNSTGTVTAFTSAEENHVYYGLRAGFIHKDLQNASEDAYSIQSLTQGFGSAVKTIADPVVPGRLFTGNRALNTSYINVSSEHGANQRSIASSMFFLILEDVSTAVTNTNISWMSTGIELHKLNLGDLDNIVDEVISVPSPGEVITAVQVDSESETTVFMSQGINFYKTTDDGVTWTLSNTGLEGLTVGSHVILDIAQNPLNANQLLLSTTQGIYLSEDKGASWEYISSEFTNKIAFSTLHENTIVAATYYSEGYNIPLPASKSKLVISTDLGETWSEITAEALHHAFTLTSDFVFTDDAVKVYFGVQDLGLMSYTIDLATLAVDTAIVTPNSPVSFYPNPAKNSFSVKTNHTLEAVTIYAVSGQIVKQVSQPSTDINVIDLSAGVYLVKVKTTAGTVTRRFVKSN</sequence>
<dbReference type="InterPro" id="IPR031778">
    <property type="entry name" value="Sortilin_N"/>
</dbReference>
<accession>A0A1H1W3H1</accession>